<dbReference type="EMBL" id="JAUSXB010000001">
    <property type="protein sequence ID" value="MDQ0676373.1"/>
    <property type="molecule type" value="Genomic_DNA"/>
</dbReference>
<keyword evidence="2" id="KW-1133">Transmembrane helix</keyword>
<gene>
    <name evidence="4" type="ORF">QFZ36_003934</name>
</gene>
<evidence type="ECO:0000313" key="5">
    <source>
        <dbReference type="Proteomes" id="UP001236806"/>
    </source>
</evidence>
<dbReference type="Proteomes" id="UP001236806">
    <property type="component" value="Unassembled WGS sequence"/>
</dbReference>
<keyword evidence="2" id="KW-0472">Membrane</keyword>
<evidence type="ECO:0000256" key="1">
    <source>
        <dbReference type="SAM" id="MobiDB-lite"/>
    </source>
</evidence>
<feature type="compositionally biased region" description="Low complexity" evidence="1">
    <location>
        <begin position="104"/>
        <end position="143"/>
    </location>
</feature>
<keyword evidence="3" id="KW-0732">Signal</keyword>
<feature type="chain" id="PRO_5045566549" evidence="3">
    <location>
        <begin position="35"/>
        <end position="205"/>
    </location>
</feature>
<sequence>MTPSSPVFRVASTTASAAALAITLGLFPAGPAAAVSAEPTPASTTSPDQCLLVCWSGPTEDPEPAGPTRTRKPKEPESPPAPPADPVPAPPEQAAPSDTPPAGTDPVPAAPAAEPEDTAAGPSDAATATGSAGSPPPTGASSGQDWNTPVTRSARASRVAAVNPDRDPGSGGPALLPIIAGVLLLGAAGASFIWWGRNRFRPRAH</sequence>
<proteinExistence type="predicted"/>
<accession>A0ABU0PQX6</accession>
<feature type="compositionally biased region" description="Pro residues" evidence="1">
    <location>
        <begin position="78"/>
        <end position="93"/>
    </location>
</feature>
<evidence type="ECO:0000256" key="3">
    <source>
        <dbReference type="SAM" id="SignalP"/>
    </source>
</evidence>
<evidence type="ECO:0000256" key="2">
    <source>
        <dbReference type="SAM" id="Phobius"/>
    </source>
</evidence>
<reference evidence="4 5" key="1">
    <citation type="submission" date="2023-07" db="EMBL/GenBank/DDBJ databases">
        <title>Comparative genomics of wheat-associated soil bacteria to identify genetic determinants of phenazine resistance.</title>
        <authorList>
            <person name="Mouncey N."/>
        </authorList>
    </citation>
    <scope>NUCLEOTIDE SEQUENCE [LARGE SCALE GENOMIC DNA]</scope>
    <source>
        <strain evidence="4 5">W1I3</strain>
    </source>
</reference>
<feature type="signal peptide" evidence="3">
    <location>
        <begin position="1"/>
        <end position="34"/>
    </location>
</feature>
<organism evidence="4 5">
    <name type="scientific">Pseudarthrobacter siccitolerans</name>
    <dbReference type="NCBI Taxonomy" id="861266"/>
    <lineage>
        <taxon>Bacteria</taxon>
        <taxon>Bacillati</taxon>
        <taxon>Actinomycetota</taxon>
        <taxon>Actinomycetes</taxon>
        <taxon>Micrococcales</taxon>
        <taxon>Micrococcaceae</taxon>
        <taxon>Pseudarthrobacter</taxon>
    </lineage>
</organism>
<feature type="region of interest" description="Disordered" evidence="1">
    <location>
        <begin position="32"/>
        <end position="173"/>
    </location>
</feature>
<evidence type="ECO:0000313" key="4">
    <source>
        <dbReference type="EMBL" id="MDQ0676373.1"/>
    </source>
</evidence>
<feature type="compositionally biased region" description="Low complexity" evidence="1">
    <location>
        <begin position="152"/>
        <end position="162"/>
    </location>
</feature>
<protein>
    <submittedName>
        <fullName evidence="4">Outer membrane biosynthesis protein TonB</fullName>
    </submittedName>
</protein>
<keyword evidence="2" id="KW-0812">Transmembrane</keyword>
<feature type="transmembrane region" description="Helical" evidence="2">
    <location>
        <begin position="174"/>
        <end position="195"/>
    </location>
</feature>
<dbReference type="RefSeq" id="WP_306638793.1">
    <property type="nucleotide sequence ID" value="NZ_JAUSXB010000001.1"/>
</dbReference>
<comment type="caution">
    <text evidence="4">The sequence shown here is derived from an EMBL/GenBank/DDBJ whole genome shotgun (WGS) entry which is preliminary data.</text>
</comment>
<keyword evidence="5" id="KW-1185">Reference proteome</keyword>
<name>A0ABU0PQX6_9MICC</name>